<comment type="caution">
    <text evidence="12">The sequence shown here is derived from an EMBL/GenBank/DDBJ whole genome shotgun (WGS) entry which is preliminary data.</text>
</comment>
<evidence type="ECO:0000259" key="11">
    <source>
        <dbReference type="PROSITE" id="PS51755"/>
    </source>
</evidence>
<dbReference type="Pfam" id="PF00486">
    <property type="entry name" value="Trans_reg_C"/>
    <property type="match status" value="1"/>
</dbReference>
<gene>
    <name evidence="12" type="ORF">H9943_01700</name>
</gene>
<dbReference type="InterPro" id="IPR011006">
    <property type="entry name" value="CheY-like_superfamily"/>
</dbReference>
<dbReference type="PROSITE" id="PS51755">
    <property type="entry name" value="OMPR_PHOB"/>
    <property type="match status" value="1"/>
</dbReference>
<keyword evidence="3" id="KW-0902">Two-component regulatory system</keyword>
<evidence type="ECO:0000256" key="6">
    <source>
        <dbReference type="ARBA" id="ARBA00023163"/>
    </source>
</evidence>
<evidence type="ECO:0000256" key="3">
    <source>
        <dbReference type="ARBA" id="ARBA00023012"/>
    </source>
</evidence>
<dbReference type="InterPro" id="IPR001789">
    <property type="entry name" value="Sig_transdc_resp-reg_receiver"/>
</dbReference>
<feature type="domain" description="OmpR/PhoB-type" evidence="11">
    <location>
        <begin position="120"/>
        <end position="215"/>
    </location>
</feature>
<reference evidence="12" key="2">
    <citation type="submission" date="2021-04" db="EMBL/GenBank/DDBJ databases">
        <authorList>
            <person name="Gilroy R."/>
        </authorList>
    </citation>
    <scope>NUCLEOTIDE SEQUENCE</scope>
    <source>
        <strain evidence="12">ChiBcec8-14828</strain>
    </source>
</reference>
<evidence type="ECO:0000313" key="12">
    <source>
        <dbReference type="EMBL" id="HJB39093.1"/>
    </source>
</evidence>
<dbReference type="GO" id="GO:0032993">
    <property type="term" value="C:protein-DNA complex"/>
    <property type="evidence" value="ECO:0007669"/>
    <property type="project" value="TreeGrafter"/>
</dbReference>
<dbReference type="PANTHER" id="PTHR48111">
    <property type="entry name" value="REGULATOR OF RPOS"/>
    <property type="match status" value="1"/>
</dbReference>
<keyword evidence="4" id="KW-0805">Transcription regulation</keyword>
<dbReference type="PROSITE" id="PS50110">
    <property type="entry name" value="RESPONSE_REGULATORY"/>
    <property type="match status" value="1"/>
</dbReference>
<feature type="DNA-binding region" description="OmpR/PhoB-type" evidence="9">
    <location>
        <begin position="120"/>
        <end position="215"/>
    </location>
</feature>
<name>A0A9D2RZZ9_9FIRM</name>
<dbReference type="SMART" id="SM00448">
    <property type="entry name" value="REC"/>
    <property type="match status" value="1"/>
</dbReference>
<evidence type="ECO:0000256" key="5">
    <source>
        <dbReference type="ARBA" id="ARBA00023125"/>
    </source>
</evidence>
<dbReference type="GO" id="GO:0006355">
    <property type="term" value="P:regulation of DNA-templated transcription"/>
    <property type="evidence" value="ECO:0007669"/>
    <property type="project" value="InterPro"/>
</dbReference>
<dbReference type="Gene3D" id="1.10.10.10">
    <property type="entry name" value="Winged helix-like DNA-binding domain superfamily/Winged helix DNA-binding domain"/>
    <property type="match status" value="1"/>
</dbReference>
<dbReference type="Gene3D" id="3.40.50.2300">
    <property type="match status" value="1"/>
</dbReference>
<dbReference type="InterPro" id="IPR039420">
    <property type="entry name" value="WalR-like"/>
</dbReference>
<sequence length="219" mass="24802">MAHILMVKNDADKNSVLTKLLKEQGHCVDEVFCVQEACEKETQDTYDLLIMDALLSDGDCFSLCRSLPQGVPVVFCGSYEEVMEKSPRMAAQEEEYLILPLTPAALQARVAMLLACAPKQKECCIGNCKIDFVRRLVTREGENVALTPQEYSVLATLARHPHRAMSREALLQLAWGYRYCGDTRTVDVHIQKIRKKLDLAKWIQTVYKLGYRLEYSVPA</sequence>
<dbReference type="PANTHER" id="PTHR48111:SF1">
    <property type="entry name" value="TWO-COMPONENT RESPONSE REGULATOR ORR33"/>
    <property type="match status" value="1"/>
</dbReference>
<dbReference type="InterPro" id="IPR036388">
    <property type="entry name" value="WH-like_DNA-bd_sf"/>
</dbReference>
<dbReference type="SUPFAM" id="SSF46894">
    <property type="entry name" value="C-terminal effector domain of the bipartite response regulators"/>
    <property type="match status" value="1"/>
</dbReference>
<organism evidence="12 13">
    <name type="scientific">Candidatus Ruthenibacterium avium</name>
    <dbReference type="NCBI Taxonomy" id="2838751"/>
    <lineage>
        <taxon>Bacteria</taxon>
        <taxon>Bacillati</taxon>
        <taxon>Bacillota</taxon>
        <taxon>Clostridia</taxon>
        <taxon>Eubacteriales</taxon>
        <taxon>Oscillospiraceae</taxon>
        <taxon>Ruthenibacterium</taxon>
    </lineage>
</organism>
<dbReference type="GO" id="GO:0005829">
    <property type="term" value="C:cytosol"/>
    <property type="evidence" value="ECO:0007669"/>
    <property type="project" value="TreeGrafter"/>
</dbReference>
<evidence type="ECO:0000313" key="13">
    <source>
        <dbReference type="Proteomes" id="UP000824209"/>
    </source>
</evidence>
<dbReference type="Pfam" id="PF00072">
    <property type="entry name" value="Response_reg"/>
    <property type="match status" value="1"/>
</dbReference>
<comment type="function">
    <text evidence="7">May play the central regulatory role in sporulation. It may be an element of the effector pathway responsible for the activation of sporulation genes in response to nutritional stress. Spo0A may act in concert with spo0H (a sigma factor) to control the expression of some genes that are critical to the sporulation process.</text>
</comment>
<feature type="modified residue" description="4-aspartylphosphate" evidence="8">
    <location>
        <position position="52"/>
    </location>
</feature>
<keyword evidence="6" id="KW-0804">Transcription</keyword>
<dbReference type="GO" id="GO:0000156">
    <property type="term" value="F:phosphorelay response regulator activity"/>
    <property type="evidence" value="ECO:0007669"/>
    <property type="project" value="TreeGrafter"/>
</dbReference>
<evidence type="ECO:0000256" key="7">
    <source>
        <dbReference type="ARBA" id="ARBA00024867"/>
    </source>
</evidence>
<evidence type="ECO:0000256" key="2">
    <source>
        <dbReference type="ARBA" id="ARBA00022553"/>
    </source>
</evidence>
<evidence type="ECO:0000256" key="4">
    <source>
        <dbReference type="ARBA" id="ARBA00023015"/>
    </source>
</evidence>
<dbReference type="SUPFAM" id="SSF52172">
    <property type="entry name" value="CheY-like"/>
    <property type="match status" value="1"/>
</dbReference>
<keyword evidence="5 9" id="KW-0238">DNA-binding</keyword>
<keyword evidence="2 8" id="KW-0597">Phosphoprotein</keyword>
<evidence type="ECO:0000256" key="8">
    <source>
        <dbReference type="PROSITE-ProRule" id="PRU00169"/>
    </source>
</evidence>
<dbReference type="InterPro" id="IPR016032">
    <property type="entry name" value="Sig_transdc_resp-reg_C-effctor"/>
</dbReference>
<evidence type="ECO:0000259" key="10">
    <source>
        <dbReference type="PROSITE" id="PS50110"/>
    </source>
</evidence>
<feature type="domain" description="Response regulatory" evidence="10">
    <location>
        <begin position="3"/>
        <end position="114"/>
    </location>
</feature>
<dbReference type="GO" id="GO:0000976">
    <property type="term" value="F:transcription cis-regulatory region binding"/>
    <property type="evidence" value="ECO:0007669"/>
    <property type="project" value="TreeGrafter"/>
</dbReference>
<evidence type="ECO:0000256" key="9">
    <source>
        <dbReference type="PROSITE-ProRule" id="PRU01091"/>
    </source>
</evidence>
<dbReference type="CDD" id="cd00383">
    <property type="entry name" value="trans_reg_C"/>
    <property type="match status" value="1"/>
</dbReference>
<reference evidence="12" key="1">
    <citation type="journal article" date="2021" name="PeerJ">
        <title>Extensive microbial diversity within the chicken gut microbiome revealed by metagenomics and culture.</title>
        <authorList>
            <person name="Gilroy R."/>
            <person name="Ravi A."/>
            <person name="Getino M."/>
            <person name="Pursley I."/>
            <person name="Horton D.L."/>
            <person name="Alikhan N.F."/>
            <person name="Baker D."/>
            <person name="Gharbi K."/>
            <person name="Hall N."/>
            <person name="Watson M."/>
            <person name="Adriaenssens E.M."/>
            <person name="Foster-Nyarko E."/>
            <person name="Jarju S."/>
            <person name="Secka A."/>
            <person name="Antonio M."/>
            <person name="Oren A."/>
            <person name="Chaudhuri R.R."/>
            <person name="La Ragione R."/>
            <person name="Hildebrand F."/>
            <person name="Pallen M.J."/>
        </authorList>
    </citation>
    <scope>NUCLEOTIDE SEQUENCE</scope>
    <source>
        <strain evidence="12">ChiBcec8-14828</strain>
    </source>
</reference>
<evidence type="ECO:0000256" key="1">
    <source>
        <dbReference type="ARBA" id="ARBA00018672"/>
    </source>
</evidence>
<dbReference type="Proteomes" id="UP000824209">
    <property type="component" value="Unassembled WGS sequence"/>
</dbReference>
<dbReference type="InterPro" id="IPR001867">
    <property type="entry name" value="OmpR/PhoB-type_DNA-bd"/>
</dbReference>
<dbReference type="EMBL" id="DWYA01000015">
    <property type="protein sequence ID" value="HJB39093.1"/>
    <property type="molecule type" value="Genomic_DNA"/>
</dbReference>
<dbReference type="AlphaFoldDB" id="A0A9D2RZZ9"/>
<protein>
    <recommendedName>
        <fullName evidence="1">Stage 0 sporulation protein A homolog</fullName>
    </recommendedName>
</protein>
<proteinExistence type="predicted"/>
<accession>A0A9D2RZZ9</accession>
<dbReference type="SMART" id="SM00862">
    <property type="entry name" value="Trans_reg_C"/>
    <property type="match status" value="1"/>
</dbReference>